<organism evidence="2">
    <name type="scientific">viral metagenome</name>
    <dbReference type="NCBI Taxonomy" id="1070528"/>
    <lineage>
        <taxon>unclassified sequences</taxon>
        <taxon>metagenomes</taxon>
        <taxon>organismal metagenomes</taxon>
    </lineage>
</organism>
<feature type="transmembrane region" description="Helical" evidence="1">
    <location>
        <begin position="71"/>
        <end position="94"/>
    </location>
</feature>
<proteinExistence type="predicted"/>
<protein>
    <recommendedName>
        <fullName evidence="3">SMODS and SLOG-associating 2TM effector domain-containing protein</fullName>
    </recommendedName>
</protein>
<keyword evidence="1" id="KW-0812">Transmembrane</keyword>
<name>A0A6C0H8G2_9ZZZZ</name>
<accession>A0A6C0H8G2</accession>
<feature type="transmembrane region" description="Helical" evidence="1">
    <location>
        <begin position="46"/>
        <end position="65"/>
    </location>
</feature>
<keyword evidence="1" id="KW-1133">Transmembrane helix</keyword>
<evidence type="ECO:0000313" key="2">
    <source>
        <dbReference type="EMBL" id="QHT76435.1"/>
    </source>
</evidence>
<dbReference type="AlphaFoldDB" id="A0A6C0H8G2"/>
<dbReference type="EMBL" id="MN739896">
    <property type="protein sequence ID" value="QHT76435.1"/>
    <property type="molecule type" value="Genomic_DNA"/>
</dbReference>
<reference evidence="2" key="1">
    <citation type="journal article" date="2020" name="Nature">
        <title>Giant virus diversity and host interactions through global metagenomics.</title>
        <authorList>
            <person name="Schulz F."/>
            <person name="Roux S."/>
            <person name="Paez-Espino D."/>
            <person name="Jungbluth S."/>
            <person name="Walsh D.A."/>
            <person name="Denef V.J."/>
            <person name="McMahon K.D."/>
            <person name="Konstantinidis K.T."/>
            <person name="Eloe-Fadrosh E.A."/>
            <person name="Kyrpides N.C."/>
            <person name="Woyke T."/>
        </authorList>
    </citation>
    <scope>NUCLEOTIDE SEQUENCE</scope>
    <source>
        <strain evidence="2">GVMAG-M-3300023179-82</strain>
    </source>
</reference>
<evidence type="ECO:0008006" key="3">
    <source>
        <dbReference type="Google" id="ProtNLM"/>
    </source>
</evidence>
<keyword evidence="1" id="KW-0472">Membrane</keyword>
<sequence length="141" mass="16006">MQYIQVSDSLKNHIVRNLIEPSYKQDIETMIKQIKRAKYSGHMLETISKILVSFGTIVSFSSGYYTGYSHMLSFISGCISTVSLTLLHISSFAYKESRKQTSELNILLQKMGLESYNTTDLNNSHINIEYIESESDTEAST</sequence>
<evidence type="ECO:0000256" key="1">
    <source>
        <dbReference type="SAM" id="Phobius"/>
    </source>
</evidence>